<feature type="chain" id="PRO_5045040172" description="Cupin-like domain-containing protein" evidence="2">
    <location>
        <begin position="32"/>
        <end position="272"/>
    </location>
</feature>
<comment type="caution">
    <text evidence="3">The sequence shown here is derived from an EMBL/GenBank/DDBJ whole genome shotgun (WGS) entry which is preliminary data.</text>
</comment>
<feature type="region of interest" description="Disordered" evidence="1">
    <location>
        <begin position="34"/>
        <end position="58"/>
    </location>
</feature>
<feature type="compositionally biased region" description="Low complexity" evidence="1">
    <location>
        <begin position="39"/>
        <end position="49"/>
    </location>
</feature>
<reference evidence="3" key="1">
    <citation type="submission" date="2023-10" db="EMBL/GenBank/DDBJ databases">
        <authorList>
            <person name="Chen Y."/>
            <person name="Shah S."/>
            <person name="Dougan E. K."/>
            <person name="Thang M."/>
            <person name="Chan C."/>
        </authorList>
    </citation>
    <scope>NUCLEOTIDE SEQUENCE [LARGE SCALE GENOMIC DNA]</scope>
</reference>
<keyword evidence="4" id="KW-1185">Reference proteome</keyword>
<dbReference type="Gene3D" id="2.60.120.650">
    <property type="entry name" value="Cupin"/>
    <property type="match status" value="1"/>
</dbReference>
<evidence type="ECO:0000256" key="1">
    <source>
        <dbReference type="SAM" id="MobiDB-lite"/>
    </source>
</evidence>
<name>A0ABN9Y5K5_9DINO</name>
<protein>
    <recommendedName>
        <fullName evidence="5">Cupin-like domain-containing protein</fullName>
    </recommendedName>
</protein>
<dbReference type="Proteomes" id="UP001189429">
    <property type="component" value="Unassembled WGS sequence"/>
</dbReference>
<evidence type="ECO:0000313" key="3">
    <source>
        <dbReference type="EMBL" id="CAK0905914.1"/>
    </source>
</evidence>
<keyword evidence="2" id="KW-0732">Signal</keyword>
<dbReference type="SUPFAM" id="SSF51197">
    <property type="entry name" value="Clavaminate synthase-like"/>
    <property type="match status" value="1"/>
</dbReference>
<organism evidence="3 4">
    <name type="scientific">Prorocentrum cordatum</name>
    <dbReference type="NCBI Taxonomy" id="2364126"/>
    <lineage>
        <taxon>Eukaryota</taxon>
        <taxon>Sar</taxon>
        <taxon>Alveolata</taxon>
        <taxon>Dinophyceae</taxon>
        <taxon>Prorocentrales</taxon>
        <taxon>Prorocentraceae</taxon>
        <taxon>Prorocentrum</taxon>
    </lineage>
</organism>
<evidence type="ECO:0008006" key="5">
    <source>
        <dbReference type="Google" id="ProtNLM"/>
    </source>
</evidence>
<feature type="signal peptide" evidence="2">
    <location>
        <begin position="1"/>
        <end position="31"/>
    </location>
</feature>
<accession>A0ABN9Y5K5</accession>
<evidence type="ECO:0000313" key="4">
    <source>
        <dbReference type="Proteomes" id="UP001189429"/>
    </source>
</evidence>
<feature type="non-terminal residue" evidence="3">
    <location>
        <position position="1"/>
    </location>
</feature>
<gene>
    <name evidence="3" type="ORF">PCOR1329_LOCUS81444</name>
</gene>
<proteinExistence type="predicted"/>
<evidence type="ECO:0000256" key="2">
    <source>
        <dbReference type="SAM" id="SignalP"/>
    </source>
</evidence>
<sequence length="272" mass="28735">PLWPRMARGSAAYAHAVVPALLCLALQGCAPEQKPPRPAAAAGGRRPPAAGRPPRRPLSLDDRLRAIRLFLEAGGAGRCDIPRVSARELDWAQFCQRFRGQSLVLTGLASGPGWSKEAFLEAHGRCDAKANDGFFDASRTREVTTVSDYLGSNASDTNIFLVERQAVALLGTAPAPRLFEGFSHRPILSLGAAGAPTRMHRHRETWLHLLAGRKAWWLGRNASAKAALPSRGDPCASLPAAAAAAGGGAHGSGEEPLLLCVQHAGETIILGT</sequence>
<dbReference type="EMBL" id="CAUYUJ010021616">
    <property type="protein sequence ID" value="CAK0905914.1"/>
    <property type="molecule type" value="Genomic_DNA"/>
</dbReference>